<proteinExistence type="predicted"/>
<dbReference type="EMBL" id="JAUSUC010000003">
    <property type="protein sequence ID" value="MDQ0213983.1"/>
    <property type="molecule type" value="Genomic_DNA"/>
</dbReference>
<keyword evidence="3" id="KW-1185">Reference proteome</keyword>
<evidence type="ECO:0000313" key="3">
    <source>
        <dbReference type="Proteomes" id="UP001237207"/>
    </source>
</evidence>
<dbReference type="NCBIfam" id="TIGR02719">
    <property type="entry name" value="repress_PhaQ"/>
    <property type="match status" value="1"/>
</dbReference>
<dbReference type="AlphaFoldDB" id="A0AAJ1SW77"/>
<dbReference type="PANTHER" id="PTHR33169:SF14">
    <property type="entry name" value="TRANSCRIPTIONAL REGULATOR RV3488"/>
    <property type="match status" value="1"/>
</dbReference>
<dbReference type="Proteomes" id="UP001237207">
    <property type="component" value="Unassembled WGS sequence"/>
</dbReference>
<dbReference type="InterPro" id="IPR052509">
    <property type="entry name" value="Metal_resp_DNA-bind_regulator"/>
</dbReference>
<name>A0AAJ1SW77_9BACI</name>
<dbReference type="PANTHER" id="PTHR33169">
    <property type="entry name" value="PADR-FAMILY TRANSCRIPTIONAL REGULATOR"/>
    <property type="match status" value="1"/>
</dbReference>
<comment type="caution">
    <text evidence="2">The sequence shown here is derived from an EMBL/GenBank/DDBJ whole genome shotgun (WGS) entry which is preliminary data.</text>
</comment>
<dbReference type="InterPro" id="IPR014091">
    <property type="entry name" value="Tscrpt_rep_PHB_PhaQ"/>
</dbReference>
<dbReference type="SUPFAM" id="SSF46785">
    <property type="entry name" value="Winged helix' DNA-binding domain"/>
    <property type="match status" value="1"/>
</dbReference>
<organism evidence="2 3">
    <name type="scientific">Oikeobacillus pervagus</name>
    <dbReference type="NCBI Taxonomy" id="1325931"/>
    <lineage>
        <taxon>Bacteria</taxon>
        <taxon>Bacillati</taxon>
        <taxon>Bacillota</taxon>
        <taxon>Bacilli</taxon>
        <taxon>Bacillales</taxon>
        <taxon>Bacillaceae</taxon>
        <taxon>Oikeobacillus</taxon>
    </lineage>
</organism>
<evidence type="ECO:0000313" key="2">
    <source>
        <dbReference type="EMBL" id="MDQ0213983.1"/>
    </source>
</evidence>
<reference evidence="2" key="1">
    <citation type="submission" date="2023-07" db="EMBL/GenBank/DDBJ databases">
        <title>Genomic Encyclopedia of Type Strains, Phase IV (KMG-IV): sequencing the most valuable type-strain genomes for metagenomic binning, comparative biology and taxonomic classification.</title>
        <authorList>
            <person name="Goeker M."/>
        </authorList>
    </citation>
    <scope>NUCLEOTIDE SEQUENCE</scope>
    <source>
        <strain evidence="2">DSM 23947</strain>
    </source>
</reference>
<dbReference type="InterPro" id="IPR005149">
    <property type="entry name" value="Tscrpt_reg_PadR_N"/>
</dbReference>
<dbReference type="InterPro" id="IPR036390">
    <property type="entry name" value="WH_DNA-bd_sf"/>
</dbReference>
<dbReference type="Pfam" id="PF03551">
    <property type="entry name" value="PadR"/>
    <property type="match status" value="1"/>
</dbReference>
<evidence type="ECO:0000259" key="1">
    <source>
        <dbReference type="Pfam" id="PF03551"/>
    </source>
</evidence>
<accession>A0AAJ1SW77</accession>
<dbReference type="RefSeq" id="WP_307255986.1">
    <property type="nucleotide sequence ID" value="NZ_JAUSUC010000003.1"/>
</dbReference>
<sequence length="139" mass="16173">MVSNHKNPKEEKSAKKRVGGTPKNFMIPVLLLLLRDWNAHGYELMQKLIQFGFHSIDQGNFYRILRQLEKDELVTSEWDTSAGGPAKRIYSLTSAGEQYLQLWADSLGHYQKMLDQFFNMYSQFFTPPSFMTTNDDENN</sequence>
<gene>
    <name evidence="2" type="ORF">J2S13_000378</name>
</gene>
<feature type="domain" description="Transcription regulator PadR N-terminal" evidence="1">
    <location>
        <begin position="30"/>
        <end position="101"/>
    </location>
</feature>
<dbReference type="Gene3D" id="1.10.10.10">
    <property type="entry name" value="Winged helix-like DNA-binding domain superfamily/Winged helix DNA-binding domain"/>
    <property type="match status" value="1"/>
</dbReference>
<dbReference type="InterPro" id="IPR036388">
    <property type="entry name" value="WH-like_DNA-bd_sf"/>
</dbReference>
<protein>
    <submittedName>
        <fullName evidence="2">Poly-beta-hydroxybutyrate-responsive repressor</fullName>
    </submittedName>
</protein>